<dbReference type="Proteomes" id="UP001058974">
    <property type="component" value="Chromosome 5"/>
</dbReference>
<sequence length="192" mass="21944">MLLNGIIQPSSSAFSSPVLLVRKKDGTWQFSIDYRAPNTATIKDRSPILEFDELLDELYGTHWFSKLVLRSGYHHIRMASGDIHKTAFQTHQGHSKFLLLHHLSKHYCRNFTLHPLEAIVGSIEHLGDSKKTCFGTECARDVMNQASNEIKGVYSEKDGPAEIEEELIPQLRPKRNIARPKYLKDYVTTPLR</sequence>
<keyword evidence="3" id="KW-1185">Reference proteome</keyword>
<dbReference type="InterPro" id="IPR053134">
    <property type="entry name" value="RNA-dir_DNA_polymerase"/>
</dbReference>
<dbReference type="Gramene" id="Psat05G0816000-T1">
    <property type="protein sequence ID" value="KAI5413909.1"/>
    <property type="gene ID" value="KIW84_058160"/>
</dbReference>
<dbReference type="SUPFAM" id="SSF56672">
    <property type="entry name" value="DNA/RNA polymerases"/>
    <property type="match status" value="1"/>
</dbReference>
<evidence type="ECO:0000313" key="2">
    <source>
        <dbReference type="EMBL" id="KAI5413909.1"/>
    </source>
</evidence>
<dbReference type="EMBL" id="JAMSHJ010000005">
    <property type="protein sequence ID" value="KAI5413909.1"/>
    <property type="molecule type" value="Genomic_DNA"/>
</dbReference>
<protein>
    <recommendedName>
        <fullName evidence="1">Reverse transcriptase domain-containing protein</fullName>
    </recommendedName>
</protein>
<dbReference type="InterPro" id="IPR043502">
    <property type="entry name" value="DNA/RNA_pol_sf"/>
</dbReference>
<reference evidence="2 3" key="1">
    <citation type="journal article" date="2022" name="Nat. Genet.">
        <title>Improved pea reference genome and pan-genome highlight genomic features and evolutionary characteristics.</title>
        <authorList>
            <person name="Yang T."/>
            <person name="Liu R."/>
            <person name="Luo Y."/>
            <person name="Hu S."/>
            <person name="Wang D."/>
            <person name="Wang C."/>
            <person name="Pandey M.K."/>
            <person name="Ge S."/>
            <person name="Xu Q."/>
            <person name="Li N."/>
            <person name="Li G."/>
            <person name="Huang Y."/>
            <person name="Saxena R.K."/>
            <person name="Ji Y."/>
            <person name="Li M."/>
            <person name="Yan X."/>
            <person name="He Y."/>
            <person name="Liu Y."/>
            <person name="Wang X."/>
            <person name="Xiang C."/>
            <person name="Varshney R.K."/>
            <person name="Ding H."/>
            <person name="Gao S."/>
            <person name="Zong X."/>
        </authorList>
    </citation>
    <scope>NUCLEOTIDE SEQUENCE [LARGE SCALE GENOMIC DNA]</scope>
    <source>
        <strain evidence="2 3">cv. Zhongwan 6</strain>
    </source>
</reference>
<evidence type="ECO:0000313" key="3">
    <source>
        <dbReference type="Proteomes" id="UP001058974"/>
    </source>
</evidence>
<dbReference type="PANTHER" id="PTHR24559">
    <property type="entry name" value="TRANSPOSON TY3-I GAG-POL POLYPROTEIN"/>
    <property type="match status" value="1"/>
</dbReference>
<dbReference type="Pfam" id="PF00078">
    <property type="entry name" value="RVT_1"/>
    <property type="match status" value="1"/>
</dbReference>
<organism evidence="2 3">
    <name type="scientific">Pisum sativum</name>
    <name type="common">Garden pea</name>
    <name type="synonym">Lathyrus oleraceus</name>
    <dbReference type="NCBI Taxonomy" id="3888"/>
    <lineage>
        <taxon>Eukaryota</taxon>
        <taxon>Viridiplantae</taxon>
        <taxon>Streptophyta</taxon>
        <taxon>Embryophyta</taxon>
        <taxon>Tracheophyta</taxon>
        <taxon>Spermatophyta</taxon>
        <taxon>Magnoliopsida</taxon>
        <taxon>eudicotyledons</taxon>
        <taxon>Gunneridae</taxon>
        <taxon>Pentapetalae</taxon>
        <taxon>rosids</taxon>
        <taxon>fabids</taxon>
        <taxon>Fabales</taxon>
        <taxon>Fabaceae</taxon>
        <taxon>Papilionoideae</taxon>
        <taxon>50 kb inversion clade</taxon>
        <taxon>NPAAA clade</taxon>
        <taxon>Hologalegina</taxon>
        <taxon>IRL clade</taxon>
        <taxon>Fabeae</taxon>
        <taxon>Lathyrus</taxon>
    </lineage>
</organism>
<gene>
    <name evidence="2" type="ORF">KIW84_058160</name>
</gene>
<dbReference type="CDD" id="cd01647">
    <property type="entry name" value="RT_LTR"/>
    <property type="match status" value="1"/>
</dbReference>
<dbReference type="Gene3D" id="3.10.10.10">
    <property type="entry name" value="HIV Type 1 Reverse Transcriptase, subunit A, domain 1"/>
    <property type="match status" value="1"/>
</dbReference>
<name>A0A9D4X376_PEA</name>
<dbReference type="AlphaFoldDB" id="A0A9D4X376"/>
<feature type="domain" description="Reverse transcriptase" evidence="1">
    <location>
        <begin position="21"/>
        <end position="97"/>
    </location>
</feature>
<proteinExistence type="predicted"/>
<comment type="caution">
    <text evidence="2">The sequence shown here is derived from an EMBL/GenBank/DDBJ whole genome shotgun (WGS) entry which is preliminary data.</text>
</comment>
<evidence type="ECO:0000259" key="1">
    <source>
        <dbReference type="Pfam" id="PF00078"/>
    </source>
</evidence>
<dbReference type="PANTHER" id="PTHR24559:SF444">
    <property type="entry name" value="REVERSE TRANSCRIPTASE DOMAIN-CONTAINING PROTEIN"/>
    <property type="match status" value="1"/>
</dbReference>
<accession>A0A9D4X376</accession>
<dbReference type="InterPro" id="IPR000477">
    <property type="entry name" value="RT_dom"/>
</dbReference>